<protein>
    <submittedName>
        <fullName evidence="1">Uncharacterized protein</fullName>
    </submittedName>
</protein>
<accession>A0ACA9TVJ8</accession>
<dbReference type="Proteomes" id="UP000836387">
    <property type="component" value="Unassembled WGS sequence"/>
</dbReference>
<organism evidence="1 2">
    <name type="scientific">Clonostachys rosea f. rosea IK726</name>
    <dbReference type="NCBI Taxonomy" id="1349383"/>
    <lineage>
        <taxon>Eukaryota</taxon>
        <taxon>Fungi</taxon>
        <taxon>Dikarya</taxon>
        <taxon>Ascomycota</taxon>
        <taxon>Pezizomycotina</taxon>
        <taxon>Sordariomycetes</taxon>
        <taxon>Hypocreomycetidae</taxon>
        <taxon>Hypocreales</taxon>
        <taxon>Bionectriaceae</taxon>
        <taxon>Clonostachys</taxon>
    </lineage>
</organism>
<gene>
    <name evidence="1" type="ORF">CRV2_00010985</name>
</gene>
<reference evidence="1" key="2">
    <citation type="submission" date="2021-10" db="EMBL/GenBank/DDBJ databases">
        <authorList>
            <person name="Piombo E."/>
        </authorList>
    </citation>
    <scope>NUCLEOTIDE SEQUENCE</scope>
</reference>
<name>A0ACA9TVJ8_BIOOC</name>
<evidence type="ECO:0000313" key="2">
    <source>
        <dbReference type="Proteomes" id="UP000836387"/>
    </source>
</evidence>
<sequence length="438" mass="48304">MGKSSTNTTGIIGAADNKDNGIINEIGLKGEELEAETLDSKINRRLRLRVDFIVLPLMTMASVIALLDKNALSFAALFGMKDDTHLHGQQYSWLGSIVYFGYMIAQFPLGWILVKVPLAKLMSFLVLTWGVLVCSIMACNSFAGLAAIRFLLGFFEAGIVPINMILTGTWYRREEQPLRTAIWYNTLAGVLGGIFAFAISKLDSQYPVWKLIFLIYGSVSLGLGVAIFFLLPDHPSLAWFYNVEDKKNKVIRIAPNQTGQGNVHQFKWGQIVESLIDPKFWVLALYVIAWGIVNAGITNVILDPATNRGGALAGVYMMGFYNVSWVMAMSLVSSNNAGATKRSFATTSMSLLYAIGNIIGPQLFLETQAPHYPLGIYAMMTAFAVQGVCGAVYFALCFIENKRRDREYGKVDHQTIAGLEAAENDLTDGENTAFRYCL</sequence>
<proteinExistence type="predicted"/>
<evidence type="ECO:0000313" key="1">
    <source>
        <dbReference type="EMBL" id="CAG9944892.1"/>
    </source>
</evidence>
<comment type="caution">
    <text evidence="1">The sequence shown here is derived from an EMBL/GenBank/DDBJ whole genome shotgun (WGS) entry which is preliminary data.</text>
</comment>
<dbReference type="EMBL" id="CADEHS020000008">
    <property type="protein sequence ID" value="CAG9944892.1"/>
    <property type="molecule type" value="Genomic_DNA"/>
</dbReference>
<reference evidence="1" key="1">
    <citation type="submission" date="2020-04" db="EMBL/GenBank/DDBJ databases">
        <authorList>
            <person name="Broberg M."/>
        </authorList>
    </citation>
    <scope>NUCLEOTIDE SEQUENCE</scope>
</reference>
<keyword evidence="2" id="KW-1185">Reference proteome</keyword>